<dbReference type="RefSeq" id="WP_328955074.1">
    <property type="nucleotide sequence ID" value="NZ_CP108110.1"/>
</dbReference>
<accession>A0ABZ1U0F7</accession>
<sequence>MLMIMFSLPAETRSAGQARLKVAAELAASGMRLGRDEEDDIKVVVSELVGNAVKHGCGGDRPDIQLPVELLVTDDVLRMSVTDPTAVLPLARTAGNEDECGRGLQLVAALTTAHGTEQLDTGKRVWAEMKLTNTPIRPGPTAATAVGEAPRPLVARFSAPAGHQASGHCAPAFSPSTTYADDHPHSSPVPTSEKRARTEMRRIATYGRPGAGKSTLTGMLQEQLTSRGLTVVKIRLAEPLYALQGTIYHTAGRKLASAEQQDGQLLNALGAHLRRINPTALTDAFANKVNAAVEQEPDAVVLCDDARAADIDALHDLGFSFVQVWAPDDLRTHRKAGRGDLAPGDENHPTEAAITITPQYRVENTGSLEMLRVRAAELAAEVTR</sequence>
<dbReference type="SUPFAM" id="SSF55874">
    <property type="entry name" value="ATPase domain of HSP90 chaperone/DNA topoisomerase II/histidine kinase"/>
    <property type="match status" value="1"/>
</dbReference>
<dbReference type="InterPro" id="IPR036890">
    <property type="entry name" value="HATPase_C_sf"/>
</dbReference>
<dbReference type="PANTHER" id="PTHR35526">
    <property type="entry name" value="ANTI-SIGMA-F FACTOR RSBW-RELATED"/>
    <property type="match status" value="1"/>
</dbReference>
<gene>
    <name evidence="4" type="ORF">OHA16_15195</name>
</gene>
<protein>
    <submittedName>
        <fullName evidence="4">ATP-binding protein</fullName>
    </submittedName>
</protein>
<dbReference type="InterPro" id="IPR050267">
    <property type="entry name" value="Anti-sigma-factor_SerPK"/>
</dbReference>
<dbReference type="CDD" id="cd16936">
    <property type="entry name" value="HATPase_RsbW-like"/>
    <property type="match status" value="1"/>
</dbReference>
<dbReference type="Gene3D" id="3.30.565.10">
    <property type="entry name" value="Histidine kinase-like ATPase, C-terminal domain"/>
    <property type="match status" value="1"/>
</dbReference>
<dbReference type="GO" id="GO:0005524">
    <property type="term" value="F:ATP binding"/>
    <property type="evidence" value="ECO:0007669"/>
    <property type="project" value="UniProtKB-KW"/>
</dbReference>
<proteinExistence type="predicted"/>
<dbReference type="SUPFAM" id="SSF52540">
    <property type="entry name" value="P-loop containing nucleoside triphosphate hydrolases"/>
    <property type="match status" value="1"/>
</dbReference>
<dbReference type="InterPro" id="IPR003594">
    <property type="entry name" value="HATPase_dom"/>
</dbReference>
<name>A0ABZ1U0F7_9ACTN</name>
<reference evidence="4" key="1">
    <citation type="submission" date="2022-10" db="EMBL/GenBank/DDBJ databases">
        <title>The complete genomes of actinobacterial strains from the NBC collection.</title>
        <authorList>
            <person name="Joergensen T.S."/>
            <person name="Alvarez Arevalo M."/>
            <person name="Sterndorff E.B."/>
            <person name="Faurdal D."/>
            <person name="Vuksanovic O."/>
            <person name="Mourched A.-S."/>
            <person name="Charusanti P."/>
            <person name="Shaw S."/>
            <person name="Blin K."/>
            <person name="Weber T."/>
        </authorList>
    </citation>
    <scope>NUCLEOTIDE SEQUENCE</scope>
    <source>
        <strain evidence="4">NBC_00222</strain>
    </source>
</reference>
<dbReference type="Pfam" id="PF13581">
    <property type="entry name" value="HATPase_c_2"/>
    <property type="match status" value="1"/>
</dbReference>
<feature type="region of interest" description="Disordered" evidence="2">
    <location>
        <begin position="166"/>
        <end position="197"/>
    </location>
</feature>
<keyword evidence="4" id="KW-0547">Nucleotide-binding</keyword>
<keyword evidence="4" id="KW-0067">ATP-binding</keyword>
<keyword evidence="1" id="KW-0808">Transferase</keyword>
<evidence type="ECO:0000313" key="4">
    <source>
        <dbReference type="EMBL" id="WUQ84185.1"/>
    </source>
</evidence>
<keyword evidence="5" id="KW-1185">Reference proteome</keyword>
<evidence type="ECO:0000259" key="3">
    <source>
        <dbReference type="Pfam" id="PF13581"/>
    </source>
</evidence>
<keyword evidence="1" id="KW-0418">Kinase</keyword>
<dbReference type="Proteomes" id="UP001432222">
    <property type="component" value="Chromosome"/>
</dbReference>
<evidence type="ECO:0000256" key="2">
    <source>
        <dbReference type="SAM" id="MobiDB-lite"/>
    </source>
</evidence>
<evidence type="ECO:0000256" key="1">
    <source>
        <dbReference type="ARBA" id="ARBA00022527"/>
    </source>
</evidence>
<keyword evidence="1" id="KW-0723">Serine/threonine-protein kinase</keyword>
<dbReference type="InterPro" id="IPR027417">
    <property type="entry name" value="P-loop_NTPase"/>
</dbReference>
<organism evidence="4 5">
    <name type="scientific">Kitasatospora purpeofusca</name>
    <dbReference type="NCBI Taxonomy" id="67352"/>
    <lineage>
        <taxon>Bacteria</taxon>
        <taxon>Bacillati</taxon>
        <taxon>Actinomycetota</taxon>
        <taxon>Actinomycetes</taxon>
        <taxon>Kitasatosporales</taxon>
        <taxon>Streptomycetaceae</taxon>
        <taxon>Kitasatospora</taxon>
    </lineage>
</organism>
<feature type="domain" description="Histidine kinase/HSP90-like ATPase" evidence="3">
    <location>
        <begin position="9"/>
        <end position="126"/>
    </location>
</feature>
<dbReference type="EMBL" id="CP108110">
    <property type="protein sequence ID" value="WUQ84185.1"/>
    <property type="molecule type" value="Genomic_DNA"/>
</dbReference>
<evidence type="ECO:0000313" key="5">
    <source>
        <dbReference type="Proteomes" id="UP001432222"/>
    </source>
</evidence>
<dbReference type="PANTHER" id="PTHR35526:SF3">
    <property type="entry name" value="ANTI-SIGMA-F FACTOR RSBW"/>
    <property type="match status" value="1"/>
</dbReference>
<dbReference type="Gene3D" id="3.40.50.300">
    <property type="entry name" value="P-loop containing nucleotide triphosphate hydrolases"/>
    <property type="match status" value="1"/>
</dbReference>